<accession>A0A976MA44</accession>
<dbReference type="AlphaFoldDB" id="A0A976MA44"/>
<keyword evidence="1" id="KW-1133">Transmembrane helix</keyword>
<name>A0A976MA44_THEOR</name>
<proteinExistence type="predicted"/>
<keyword evidence="1" id="KW-0812">Transmembrane</keyword>
<gene>
    <name evidence="2" type="primary">AMA-1_2</name>
    <name evidence="2" type="ORF">MACK_000553</name>
</gene>
<organism evidence="2 3">
    <name type="scientific">Theileria orientalis</name>
    <dbReference type="NCBI Taxonomy" id="68886"/>
    <lineage>
        <taxon>Eukaryota</taxon>
        <taxon>Sar</taxon>
        <taxon>Alveolata</taxon>
        <taxon>Apicomplexa</taxon>
        <taxon>Aconoidasida</taxon>
        <taxon>Piroplasmida</taxon>
        <taxon>Theileriidae</taxon>
        <taxon>Theileria</taxon>
    </lineage>
</organism>
<evidence type="ECO:0000256" key="1">
    <source>
        <dbReference type="SAM" id="Phobius"/>
    </source>
</evidence>
<sequence length="206" mass="23294">MKFNYLLRNLIFCAAIYNIKVAFKAVHCTAEENTVCGDVNTRLPVVLPINRENSTNQYDYIATENKDTIIFEAKCNFAFQSVLIMPSKFGDSSERENLYEAESPSTRAYKVTKTTEGENSRVEIHLLNGEVVSLVKSPPSTKYVRESDESESLETKKRLEARRALLYSVFIILTGLFSVVIGVGTLIYLKKRRMGSDNNNRTDIAV</sequence>
<keyword evidence="1" id="KW-0472">Membrane</keyword>
<evidence type="ECO:0000313" key="2">
    <source>
        <dbReference type="EMBL" id="UKK00480.2"/>
    </source>
</evidence>
<reference evidence="2" key="1">
    <citation type="submission" date="2022-07" db="EMBL/GenBank/DDBJ databases">
        <title>Evaluation of T. orientalis genome assembly methods using nanopore sequencing and analysis of variation between genomes.</title>
        <authorList>
            <person name="Yam J."/>
            <person name="Micallef M.L."/>
            <person name="Liu M."/>
            <person name="Djordjevic S.P."/>
            <person name="Bogema D.R."/>
            <person name="Jenkins C."/>
        </authorList>
    </citation>
    <scope>NUCLEOTIDE SEQUENCE</scope>
    <source>
        <strain evidence="2">Goon Nure</strain>
    </source>
</reference>
<feature type="transmembrane region" description="Helical" evidence="1">
    <location>
        <begin position="164"/>
        <end position="189"/>
    </location>
</feature>
<protein>
    <submittedName>
        <fullName evidence="2">Apical membrane antigen 1</fullName>
    </submittedName>
</protein>
<dbReference type="EMBL" id="CP056069">
    <property type="protein sequence ID" value="UKK00480.2"/>
    <property type="molecule type" value="Genomic_DNA"/>
</dbReference>
<dbReference type="Proteomes" id="UP000244811">
    <property type="component" value="Chromosome 1"/>
</dbReference>
<evidence type="ECO:0000313" key="3">
    <source>
        <dbReference type="Proteomes" id="UP000244811"/>
    </source>
</evidence>